<comment type="cofactor">
    <cofactor evidence="1">
        <name>FAD</name>
        <dbReference type="ChEBI" id="CHEBI:57692"/>
    </cofactor>
</comment>
<dbReference type="SUPFAM" id="SSF69000">
    <property type="entry name" value="FAD-dependent thiol oxidase"/>
    <property type="match status" value="1"/>
</dbReference>
<dbReference type="InterPro" id="IPR036774">
    <property type="entry name" value="ERV/ALR_sulphydryl_oxid_sf"/>
</dbReference>
<keyword evidence="5" id="KW-0560">Oxidoreductase</keyword>
<keyword evidence="7" id="KW-0812">Transmembrane</keyword>
<keyword evidence="4" id="KW-0274">FAD</keyword>
<feature type="transmembrane region" description="Helical" evidence="7">
    <location>
        <begin position="6"/>
        <end position="25"/>
    </location>
</feature>
<evidence type="ECO:0000256" key="5">
    <source>
        <dbReference type="ARBA" id="ARBA00023002"/>
    </source>
</evidence>
<keyword evidence="6" id="KW-1015">Disulfide bond</keyword>
<reference evidence="9" key="1">
    <citation type="journal article" date="2020" name="Nature">
        <title>Giant virus diversity and host interactions through global metagenomics.</title>
        <authorList>
            <person name="Schulz F."/>
            <person name="Roux S."/>
            <person name="Paez-Espino D."/>
            <person name="Jungbluth S."/>
            <person name="Walsh D.A."/>
            <person name="Denef V.J."/>
            <person name="McMahon K.D."/>
            <person name="Konstantinidis K.T."/>
            <person name="Eloe-Fadrosh E.A."/>
            <person name="Kyrpides N.C."/>
            <person name="Woyke T."/>
        </authorList>
    </citation>
    <scope>NUCLEOTIDE SEQUENCE</scope>
    <source>
        <strain evidence="9">GVMAG-S-3300011013-78</strain>
    </source>
</reference>
<evidence type="ECO:0000256" key="7">
    <source>
        <dbReference type="SAM" id="Phobius"/>
    </source>
</evidence>
<evidence type="ECO:0000256" key="6">
    <source>
        <dbReference type="ARBA" id="ARBA00023157"/>
    </source>
</evidence>
<dbReference type="Pfam" id="PF04777">
    <property type="entry name" value="Evr1_Alr"/>
    <property type="match status" value="1"/>
</dbReference>
<accession>A0A6C0KFB1</accession>
<dbReference type="PROSITE" id="PS51324">
    <property type="entry name" value="ERV_ALR"/>
    <property type="match status" value="1"/>
</dbReference>
<evidence type="ECO:0000313" key="9">
    <source>
        <dbReference type="EMBL" id="QHU16319.1"/>
    </source>
</evidence>
<name>A0A6C0KFB1_9ZZZZ</name>
<dbReference type="AlphaFoldDB" id="A0A6C0KFB1"/>
<evidence type="ECO:0000256" key="4">
    <source>
        <dbReference type="ARBA" id="ARBA00022827"/>
    </source>
</evidence>
<evidence type="ECO:0000256" key="2">
    <source>
        <dbReference type="ARBA" id="ARBA00012512"/>
    </source>
</evidence>
<keyword evidence="7" id="KW-1133">Transmembrane helix</keyword>
<dbReference type="Gene3D" id="1.20.120.310">
    <property type="entry name" value="ERV/ALR sulfhydryl oxidase domain"/>
    <property type="match status" value="1"/>
</dbReference>
<dbReference type="InterPro" id="IPR017905">
    <property type="entry name" value="ERV/ALR_sulphydryl_oxidase"/>
</dbReference>
<keyword evidence="7" id="KW-0472">Membrane</keyword>
<protein>
    <recommendedName>
        <fullName evidence="2">thiol oxidase</fullName>
        <ecNumber evidence="2">1.8.3.2</ecNumber>
    </recommendedName>
</protein>
<feature type="transmembrane region" description="Helical" evidence="7">
    <location>
        <begin position="119"/>
        <end position="137"/>
    </location>
</feature>
<dbReference type="GO" id="GO:0016972">
    <property type="term" value="F:thiol oxidase activity"/>
    <property type="evidence" value="ECO:0007669"/>
    <property type="project" value="UniProtKB-EC"/>
</dbReference>
<dbReference type="EC" id="1.8.3.2" evidence="2"/>
<organism evidence="9">
    <name type="scientific">viral metagenome</name>
    <dbReference type="NCBI Taxonomy" id="1070528"/>
    <lineage>
        <taxon>unclassified sequences</taxon>
        <taxon>metagenomes</taxon>
        <taxon>organismal metagenomes</taxon>
    </lineage>
</organism>
<feature type="domain" description="ERV/ALR sulfhydryl oxidase" evidence="8">
    <location>
        <begin position="1"/>
        <end position="103"/>
    </location>
</feature>
<evidence type="ECO:0000256" key="1">
    <source>
        <dbReference type="ARBA" id="ARBA00001974"/>
    </source>
</evidence>
<evidence type="ECO:0000259" key="8">
    <source>
        <dbReference type="PROSITE" id="PS51324"/>
    </source>
</evidence>
<dbReference type="EMBL" id="MN740879">
    <property type="protein sequence ID" value="QHU16319.1"/>
    <property type="molecule type" value="Genomic_DNA"/>
</dbReference>
<proteinExistence type="predicted"/>
<keyword evidence="3" id="KW-0285">Flavoprotein</keyword>
<evidence type="ECO:0000256" key="3">
    <source>
        <dbReference type="ARBA" id="ARBA00022630"/>
    </source>
</evidence>
<sequence length="138" mass="16679">MELNPEIWGPHFWFFLQTISLIYPLKPNDVIKKKYYNFVQNIPLFIPNPQLKKKFCDLLDTSPVSPYLDSQASFAKWVHYINNQMNIHLNIESVNYEKYLETYYQHYKIKDKKSDNKDTYKFVVIMAFIGLIIFLYHK</sequence>